<dbReference type="EMBL" id="JASZ02000005">
    <property type="protein sequence ID" value="OWK98841.1"/>
    <property type="molecule type" value="Genomic_DNA"/>
</dbReference>
<evidence type="ECO:0000313" key="3">
    <source>
        <dbReference type="Proteomes" id="UP000197587"/>
    </source>
</evidence>
<keyword evidence="1" id="KW-0472">Membrane</keyword>
<evidence type="ECO:0008006" key="4">
    <source>
        <dbReference type="Google" id="ProtNLM"/>
    </source>
</evidence>
<feature type="transmembrane region" description="Helical" evidence="1">
    <location>
        <begin position="31"/>
        <end position="57"/>
    </location>
</feature>
<dbReference type="AlphaFoldDB" id="A0A246BB19"/>
<dbReference type="InterPro" id="IPR009937">
    <property type="entry name" value="Phage_holin_3_6"/>
</dbReference>
<comment type="caution">
    <text evidence="2">The sequence shown here is derived from an EMBL/GenBank/DDBJ whole genome shotgun (WGS) entry which is preliminary data.</text>
</comment>
<evidence type="ECO:0000313" key="2">
    <source>
        <dbReference type="EMBL" id="OWK98841.1"/>
    </source>
</evidence>
<proteinExistence type="predicted"/>
<keyword evidence="3" id="KW-1185">Reference proteome</keyword>
<dbReference type="Pfam" id="PF07332">
    <property type="entry name" value="Phage_holin_3_6"/>
    <property type="match status" value="1"/>
</dbReference>
<evidence type="ECO:0000256" key="1">
    <source>
        <dbReference type="SAM" id="Phobius"/>
    </source>
</evidence>
<keyword evidence="1" id="KW-0812">Transmembrane</keyword>
<organism evidence="2 3">
    <name type="scientific">Kaistella haifensis DSM 19056</name>
    <dbReference type="NCBI Taxonomy" id="1450526"/>
    <lineage>
        <taxon>Bacteria</taxon>
        <taxon>Pseudomonadati</taxon>
        <taxon>Bacteroidota</taxon>
        <taxon>Flavobacteriia</taxon>
        <taxon>Flavobacteriales</taxon>
        <taxon>Weeksellaceae</taxon>
        <taxon>Chryseobacterium group</taxon>
        <taxon>Kaistella</taxon>
    </lineage>
</organism>
<feature type="transmembrane region" description="Helical" evidence="1">
    <location>
        <begin position="63"/>
        <end position="84"/>
    </location>
</feature>
<accession>A0A246BB19</accession>
<protein>
    <recommendedName>
        <fullName evidence="4">Phage holin family protein</fullName>
    </recommendedName>
</protein>
<keyword evidence="1" id="KW-1133">Transmembrane helix</keyword>
<reference evidence="2 3" key="2">
    <citation type="submission" date="2017-05" db="EMBL/GenBank/DDBJ databases">
        <title>Genome of Chryseobacterium haifense.</title>
        <authorList>
            <person name="Newman J.D."/>
        </authorList>
    </citation>
    <scope>NUCLEOTIDE SEQUENCE [LARGE SCALE GENOMIC DNA]</scope>
    <source>
        <strain evidence="2 3">DSM 19056</strain>
    </source>
</reference>
<dbReference type="RefSeq" id="WP_088263664.1">
    <property type="nucleotide sequence ID" value="NZ_JASZ02000005.1"/>
</dbReference>
<sequence length="102" mass="11219">MLDLVKEYASKRLDLLKMEATEKSSITAGTLAILIMVAIAGFFFIILLNFGLGFLIGSYLGNYAYGLLIISGFYLLILLIVILARKSIKNSIANKIIKSLND</sequence>
<reference evidence="2 3" key="1">
    <citation type="submission" date="2014-01" db="EMBL/GenBank/DDBJ databases">
        <authorList>
            <consortium name="Genome Consortium for Active Teaching"/>
            <person name="Sontag T.C."/>
            <person name="Newman J.D."/>
        </authorList>
    </citation>
    <scope>NUCLEOTIDE SEQUENCE [LARGE SCALE GENOMIC DNA]</scope>
    <source>
        <strain evidence="2 3">DSM 19056</strain>
    </source>
</reference>
<dbReference type="Proteomes" id="UP000197587">
    <property type="component" value="Unassembled WGS sequence"/>
</dbReference>
<name>A0A246BB19_9FLAO</name>
<gene>
    <name evidence="2" type="ORF">AP75_04085</name>
</gene>